<evidence type="ECO:0000256" key="1">
    <source>
        <dbReference type="PROSITE-ProRule" id="PRU00175"/>
    </source>
</evidence>
<feature type="transmembrane region" description="Helical" evidence="2">
    <location>
        <begin position="106"/>
        <end position="124"/>
    </location>
</feature>
<name>A0AAE0GV94_9CHLO</name>
<sequence>MALTHSLVLCTLTHRLSSTNIRYTTEGSASAEDFLTRIHASTILPVAFIQLALIELRRDFYLAHRELIVTIVIFTHTLPLCIFLLFGSLAGEFREQSLRLELIKGLLVPCTYMLLAYVRFYWLLPRLLFRQLLWPGLPFWVNLEAGDFLRMLCVTLVAPCILCFILDKNSFIHFQTAWDRAKFRHANERDILNHVLRSSFPWSNESVFEILRIFVVFPLITRCKYLASCFVALLSSCDDFLHMLCRHWFCNRLRSQLQPGRREPPCSHDVTAPNCSGVTSHGYTEDMTRDEFDQLCLLCFDSEGVPGQWHEIHQNCKGSICDVCLKVLVEERKPMSYLCPFCRRVLPPPRHPDHPSYVERDLTWKMAQLNLVEAVQSSSLDLSCWLQLCASAEPWRSAQELADALVSFVQDHERTFRSLCAGARVDYHQLLGRIARLDPFSDTVILSAACWFTDTTLVVLKADCEKHLVFCLSSPTLDQGGGDNRLSPIHVQRDEHWTQLSEIVNSSEGECCEAWN</sequence>
<reference evidence="4 5" key="1">
    <citation type="journal article" date="2015" name="Genome Biol. Evol.">
        <title>Comparative Genomics of a Bacterivorous Green Alga Reveals Evolutionary Causalities and Consequences of Phago-Mixotrophic Mode of Nutrition.</title>
        <authorList>
            <person name="Burns J.A."/>
            <person name="Paasch A."/>
            <person name="Narechania A."/>
            <person name="Kim E."/>
        </authorList>
    </citation>
    <scope>NUCLEOTIDE SEQUENCE [LARGE SCALE GENOMIC DNA]</scope>
    <source>
        <strain evidence="4 5">PLY_AMNH</strain>
    </source>
</reference>
<protein>
    <recommendedName>
        <fullName evidence="3">RING-type domain-containing protein</fullName>
    </recommendedName>
</protein>
<evidence type="ECO:0000256" key="2">
    <source>
        <dbReference type="SAM" id="Phobius"/>
    </source>
</evidence>
<keyword evidence="5" id="KW-1185">Reference proteome</keyword>
<dbReference type="SUPFAM" id="SSF57850">
    <property type="entry name" value="RING/U-box"/>
    <property type="match status" value="1"/>
</dbReference>
<dbReference type="PROSITE" id="PS50089">
    <property type="entry name" value="ZF_RING_2"/>
    <property type="match status" value="1"/>
</dbReference>
<evidence type="ECO:0000259" key="3">
    <source>
        <dbReference type="PROSITE" id="PS50089"/>
    </source>
</evidence>
<keyword evidence="1" id="KW-0862">Zinc</keyword>
<keyword evidence="1" id="KW-0863">Zinc-finger</keyword>
<evidence type="ECO:0000313" key="5">
    <source>
        <dbReference type="Proteomes" id="UP001190700"/>
    </source>
</evidence>
<feature type="transmembrane region" description="Helical" evidence="2">
    <location>
        <begin position="66"/>
        <end position="86"/>
    </location>
</feature>
<evidence type="ECO:0000313" key="4">
    <source>
        <dbReference type="EMBL" id="KAK3284711.1"/>
    </source>
</evidence>
<dbReference type="GO" id="GO:0008270">
    <property type="term" value="F:zinc ion binding"/>
    <property type="evidence" value="ECO:0007669"/>
    <property type="project" value="UniProtKB-KW"/>
</dbReference>
<dbReference type="InterPro" id="IPR001841">
    <property type="entry name" value="Znf_RING"/>
</dbReference>
<comment type="caution">
    <text evidence="4">The sequence shown here is derived from an EMBL/GenBank/DDBJ whole genome shotgun (WGS) entry which is preliminary data.</text>
</comment>
<keyword evidence="2" id="KW-0812">Transmembrane</keyword>
<organism evidence="4 5">
    <name type="scientific">Cymbomonas tetramitiformis</name>
    <dbReference type="NCBI Taxonomy" id="36881"/>
    <lineage>
        <taxon>Eukaryota</taxon>
        <taxon>Viridiplantae</taxon>
        <taxon>Chlorophyta</taxon>
        <taxon>Pyramimonadophyceae</taxon>
        <taxon>Pyramimonadales</taxon>
        <taxon>Pyramimonadaceae</taxon>
        <taxon>Cymbomonas</taxon>
    </lineage>
</organism>
<proteinExistence type="predicted"/>
<accession>A0AAE0GV94</accession>
<keyword evidence="2" id="KW-1133">Transmembrane helix</keyword>
<keyword evidence="2" id="KW-0472">Membrane</keyword>
<gene>
    <name evidence="4" type="ORF">CYMTET_7651</name>
</gene>
<keyword evidence="1" id="KW-0479">Metal-binding</keyword>
<dbReference type="EMBL" id="LGRX02002193">
    <property type="protein sequence ID" value="KAK3284711.1"/>
    <property type="molecule type" value="Genomic_DNA"/>
</dbReference>
<dbReference type="Proteomes" id="UP001190700">
    <property type="component" value="Unassembled WGS sequence"/>
</dbReference>
<feature type="domain" description="RING-type" evidence="3">
    <location>
        <begin position="296"/>
        <end position="343"/>
    </location>
</feature>
<dbReference type="AlphaFoldDB" id="A0AAE0GV94"/>